<dbReference type="Gene3D" id="3.40.50.2300">
    <property type="match status" value="1"/>
</dbReference>
<evidence type="ECO:0000313" key="5">
    <source>
        <dbReference type="Proteomes" id="UP000199203"/>
    </source>
</evidence>
<evidence type="ECO:0000256" key="2">
    <source>
        <dbReference type="PROSITE-ProRule" id="PRU00169"/>
    </source>
</evidence>
<dbReference type="Proteomes" id="UP000199203">
    <property type="component" value="Unassembled WGS sequence"/>
</dbReference>
<protein>
    <submittedName>
        <fullName evidence="4">Two-component system, OmpR family, alkaline phosphatase synthesis response regulator PhoP</fullName>
    </submittedName>
</protein>
<sequence>MSNSKKIYVVDDSPAILDSVKMMLNMEGYDVDNYEKGSEMFNSLSISSKPDVILMDMWLSGEDGRDICKMIKAHQDFKNIPVVIMSASRGLGDSAIESGAIDFIPKPFDLGEIVEKIRYYSNNSTE</sequence>
<dbReference type="PANTHER" id="PTHR44591">
    <property type="entry name" value="STRESS RESPONSE REGULATOR PROTEIN 1"/>
    <property type="match status" value="1"/>
</dbReference>
<dbReference type="SUPFAM" id="SSF52172">
    <property type="entry name" value="CheY-like"/>
    <property type="match status" value="1"/>
</dbReference>
<dbReference type="EMBL" id="FNBH01000003">
    <property type="protein sequence ID" value="SDG26332.1"/>
    <property type="molecule type" value="Genomic_DNA"/>
</dbReference>
<keyword evidence="5" id="KW-1185">Reference proteome</keyword>
<dbReference type="RefSeq" id="WP_089874296.1">
    <property type="nucleotide sequence ID" value="NZ_FNBH01000003.1"/>
</dbReference>
<dbReference type="InterPro" id="IPR011006">
    <property type="entry name" value="CheY-like_superfamily"/>
</dbReference>
<name>A0A1G7STX1_9FLAO</name>
<feature type="domain" description="Response regulatory" evidence="3">
    <location>
        <begin position="6"/>
        <end position="121"/>
    </location>
</feature>
<dbReference type="OrthoDB" id="9789181at2"/>
<dbReference type="InterPro" id="IPR050595">
    <property type="entry name" value="Bact_response_regulator"/>
</dbReference>
<evidence type="ECO:0000259" key="3">
    <source>
        <dbReference type="PROSITE" id="PS50110"/>
    </source>
</evidence>
<dbReference type="PROSITE" id="PS50110">
    <property type="entry name" value="RESPONSE_REGULATORY"/>
    <property type="match status" value="1"/>
</dbReference>
<dbReference type="CDD" id="cd00156">
    <property type="entry name" value="REC"/>
    <property type="match status" value="1"/>
</dbReference>
<evidence type="ECO:0000256" key="1">
    <source>
        <dbReference type="ARBA" id="ARBA00022553"/>
    </source>
</evidence>
<dbReference type="GO" id="GO:0000160">
    <property type="term" value="P:phosphorelay signal transduction system"/>
    <property type="evidence" value="ECO:0007669"/>
    <property type="project" value="InterPro"/>
</dbReference>
<feature type="modified residue" description="4-aspartylphosphate" evidence="2">
    <location>
        <position position="56"/>
    </location>
</feature>
<dbReference type="STRING" id="454006.SAMN05421825_3079"/>
<proteinExistence type="predicted"/>
<keyword evidence="1 2" id="KW-0597">Phosphoprotein</keyword>
<dbReference type="SMART" id="SM00448">
    <property type="entry name" value="REC"/>
    <property type="match status" value="1"/>
</dbReference>
<evidence type="ECO:0000313" key="4">
    <source>
        <dbReference type="EMBL" id="SDG26332.1"/>
    </source>
</evidence>
<dbReference type="AlphaFoldDB" id="A0A1G7STX1"/>
<organism evidence="4 5">
    <name type="scientific">Epilithonimonas hungarica</name>
    <dbReference type="NCBI Taxonomy" id="454006"/>
    <lineage>
        <taxon>Bacteria</taxon>
        <taxon>Pseudomonadati</taxon>
        <taxon>Bacteroidota</taxon>
        <taxon>Flavobacteriia</taxon>
        <taxon>Flavobacteriales</taxon>
        <taxon>Weeksellaceae</taxon>
        <taxon>Chryseobacterium group</taxon>
        <taxon>Epilithonimonas</taxon>
    </lineage>
</organism>
<accession>A0A1G7STX1</accession>
<gene>
    <name evidence="4" type="ORF">SAMN05421825_3079</name>
</gene>
<dbReference type="PANTHER" id="PTHR44591:SF3">
    <property type="entry name" value="RESPONSE REGULATORY DOMAIN-CONTAINING PROTEIN"/>
    <property type="match status" value="1"/>
</dbReference>
<dbReference type="InterPro" id="IPR001789">
    <property type="entry name" value="Sig_transdc_resp-reg_receiver"/>
</dbReference>
<dbReference type="Pfam" id="PF00072">
    <property type="entry name" value="Response_reg"/>
    <property type="match status" value="1"/>
</dbReference>
<reference evidence="5" key="1">
    <citation type="submission" date="2016-10" db="EMBL/GenBank/DDBJ databases">
        <authorList>
            <person name="Varghese N."/>
            <person name="Submissions S."/>
        </authorList>
    </citation>
    <scope>NUCLEOTIDE SEQUENCE [LARGE SCALE GENOMIC DNA]</scope>
    <source>
        <strain evidence="5">DSM 19684</strain>
    </source>
</reference>